<sequence length="171" mass="19018">MLFASGLPLYFWEDAVEYATYVLNRSSCSANPKRMAPIEMLTGVVPNLADVVMFGSPCTAFRDPGKKTWRPRAQVGMIVGKNDETKGFKVYLPKDRMVITTQHIQNVETLNNQQNALLQTHLEREDPSLRLAPTTRNEAAKGNDQPIGVPTISVAPTNSKDKNVLSKSRSR</sequence>
<evidence type="ECO:0000313" key="4">
    <source>
        <dbReference type="Proteomes" id="UP000198211"/>
    </source>
</evidence>
<comment type="caution">
    <text evidence="3">The sequence shown here is derived from an EMBL/GenBank/DDBJ whole genome shotgun (WGS) entry which is preliminary data.</text>
</comment>
<dbReference type="AlphaFoldDB" id="A0A225VHF9"/>
<reference evidence="4" key="1">
    <citation type="submission" date="2017-03" db="EMBL/GenBank/DDBJ databases">
        <title>Phytopthora megakarya and P. palmivora, two closely related causual agents of cacao black pod achieved similar genome size and gene model numbers by different mechanisms.</title>
        <authorList>
            <person name="Ali S."/>
            <person name="Shao J."/>
            <person name="Larry D.J."/>
            <person name="Kronmiller B."/>
            <person name="Shen D."/>
            <person name="Strem M.D."/>
            <person name="Melnick R.L."/>
            <person name="Guiltinan M.J."/>
            <person name="Tyler B.M."/>
            <person name="Meinhardt L.W."/>
            <person name="Bailey B.A."/>
        </authorList>
    </citation>
    <scope>NUCLEOTIDE SEQUENCE [LARGE SCALE GENOMIC DNA]</scope>
    <source>
        <strain evidence="4">zdho120</strain>
    </source>
</reference>
<dbReference type="EMBL" id="NBNE01005237">
    <property type="protein sequence ID" value="OWZ03940.1"/>
    <property type="molecule type" value="Genomic_DNA"/>
</dbReference>
<dbReference type="OrthoDB" id="122624at2759"/>
<gene>
    <name evidence="3" type="ORF">PHMEG_00024247</name>
</gene>
<name>A0A225VHF9_9STRA</name>
<dbReference type="InterPro" id="IPR057670">
    <property type="entry name" value="SH3_retrovirus"/>
</dbReference>
<protein>
    <submittedName>
        <fullName evidence="3">Copia LTR rider</fullName>
    </submittedName>
</protein>
<keyword evidence="4" id="KW-1185">Reference proteome</keyword>
<evidence type="ECO:0000256" key="1">
    <source>
        <dbReference type="SAM" id="MobiDB-lite"/>
    </source>
</evidence>
<proteinExistence type="predicted"/>
<accession>A0A225VHF9</accession>
<dbReference type="Proteomes" id="UP000198211">
    <property type="component" value="Unassembled WGS sequence"/>
</dbReference>
<feature type="region of interest" description="Disordered" evidence="1">
    <location>
        <begin position="135"/>
        <end position="171"/>
    </location>
</feature>
<dbReference type="Pfam" id="PF25597">
    <property type="entry name" value="SH3_retrovirus"/>
    <property type="match status" value="1"/>
</dbReference>
<organism evidence="3 4">
    <name type="scientific">Phytophthora megakarya</name>
    <dbReference type="NCBI Taxonomy" id="4795"/>
    <lineage>
        <taxon>Eukaryota</taxon>
        <taxon>Sar</taxon>
        <taxon>Stramenopiles</taxon>
        <taxon>Oomycota</taxon>
        <taxon>Peronosporomycetes</taxon>
        <taxon>Peronosporales</taxon>
        <taxon>Peronosporaceae</taxon>
        <taxon>Phytophthora</taxon>
    </lineage>
</organism>
<evidence type="ECO:0000313" key="3">
    <source>
        <dbReference type="EMBL" id="OWZ03940.1"/>
    </source>
</evidence>
<evidence type="ECO:0000259" key="2">
    <source>
        <dbReference type="Pfam" id="PF25597"/>
    </source>
</evidence>
<feature type="domain" description="Retroviral polymerase SH3-like" evidence="2">
    <location>
        <begin position="62"/>
        <end position="111"/>
    </location>
</feature>